<name>A0ABX9SK36_9GAMM</name>
<feature type="domain" description="Fido" evidence="1">
    <location>
        <begin position="215"/>
        <end position="355"/>
    </location>
</feature>
<dbReference type="InterPro" id="IPR036597">
    <property type="entry name" value="Fido-like_dom_sf"/>
</dbReference>
<dbReference type="InterPro" id="IPR036388">
    <property type="entry name" value="WH-like_DNA-bd_sf"/>
</dbReference>
<gene>
    <name evidence="2" type="ORF">BDD30_2694</name>
</gene>
<accession>A0ABX9SK36</accession>
<evidence type="ECO:0000313" key="3">
    <source>
        <dbReference type="Proteomes" id="UP000280955"/>
    </source>
</evidence>
<dbReference type="SUPFAM" id="SSF140931">
    <property type="entry name" value="Fic-like"/>
    <property type="match status" value="1"/>
</dbReference>
<dbReference type="Gene3D" id="1.10.10.10">
    <property type="entry name" value="Winged helix-like DNA-binding domain superfamily/Winged helix DNA-binding domain"/>
    <property type="match status" value="1"/>
</dbReference>
<dbReference type="PANTHER" id="PTHR13504">
    <property type="entry name" value="FIDO DOMAIN-CONTAINING PROTEIN DDB_G0283145"/>
    <property type="match status" value="1"/>
</dbReference>
<dbReference type="InterPro" id="IPR040198">
    <property type="entry name" value="Fido_containing"/>
</dbReference>
<evidence type="ECO:0000259" key="1">
    <source>
        <dbReference type="PROSITE" id="PS51459"/>
    </source>
</evidence>
<dbReference type="EMBL" id="RBLJ01000003">
    <property type="protein sequence ID" value="RKS57876.1"/>
    <property type="molecule type" value="Genomic_DNA"/>
</dbReference>
<dbReference type="Pfam" id="PF22168">
    <property type="entry name" value="DIP2311-like_C"/>
    <property type="match status" value="1"/>
</dbReference>
<dbReference type="Gene3D" id="1.10.3290.10">
    <property type="entry name" value="Fido-like domain"/>
    <property type="match status" value="1"/>
</dbReference>
<organism evidence="2 3">
    <name type="scientific">Photorhabdus asymbiotica</name>
    <dbReference type="NCBI Taxonomy" id="291112"/>
    <lineage>
        <taxon>Bacteria</taxon>
        <taxon>Pseudomonadati</taxon>
        <taxon>Pseudomonadota</taxon>
        <taxon>Gammaproteobacteria</taxon>
        <taxon>Enterobacterales</taxon>
        <taxon>Morganellaceae</taxon>
        <taxon>Photorhabdus</taxon>
    </lineage>
</organism>
<dbReference type="InterPro" id="IPR054760">
    <property type="entry name" value="DIP2311-like_C"/>
</dbReference>
<dbReference type="Pfam" id="PF02661">
    <property type="entry name" value="Fic"/>
    <property type="match status" value="1"/>
</dbReference>
<keyword evidence="3" id="KW-1185">Reference proteome</keyword>
<comment type="caution">
    <text evidence="2">The sequence shown here is derived from an EMBL/GenBank/DDBJ whole genome shotgun (WGS) entry which is preliminary data.</text>
</comment>
<dbReference type="Proteomes" id="UP000280955">
    <property type="component" value="Unassembled WGS sequence"/>
</dbReference>
<protein>
    <submittedName>
        <fullName evidence="2">Fic family protein</fullName>
    </submittedName>
</protein>
<evidence type="ECO:0000313" key="2">
    <source>
        <dbReference type="EMBL" id="RKS57876.1"/>
    </source>
</evidence>
<dbReference type="PANTHER" id="PTHR13504:SF38">
    <property type="entry name" value="FIDO DOMAIN-CONTAINING PROTEIN"/>
    <property type="match status" value="1"/>
</dbReference>
<dbReference type="RefSeq" id="WP_012776893.1">
    <property type="nucleotide sequence ID" value="NC_012962.1"/>
</dbReference>
<sequence length="451" mass="51790">MNLMNNIYQTLCVASQPMSVSDLLAVHPSVSRRTVQRCLGQLVGNGKVHALGEGRSRRYVISARKTSKQVIERSSNFPSYIPLSEDSKDILRYIDQPMKVRVPVGYQREFLESYEPNVTHYLSVPIRNQLRRMGDTKQTSQPAGTYGRDILDRLLIDLSWASSRLEGNTYSRLDTIELIEYGKAAVGKNAIETQMILNHKSAIELLIDGIAEADFNRYTILNLHSTLAENLLFNPIDEGRIRQHQVEIGKSVFRPLSGEVYISEILDSLLAKAQVISDPFEQSFFIMVHLPYLQPFADINKRTSRLAANLPLLRSNLCPLTFLDVPEEAYSRAMLGIYEMTRVELLRDLYLWAYERSTQEYLALKQEITEPDPLRLQYRNTIKRIVYQVVVTPEMDSIEVIDKLISNELSSSERDTLKALVIEELRRLHEGVLARYGLRPSQFKQWKGKHR</sequence>
<dbReference type="PROSITE" id="PS51459">
    <property type="entry name" value="FIDO"/>
    <property type="match status" value="1"/>
</dbReference>
<reference evidence="2 3" key="1">
    <citation type="submission" date="2018-10" db="EMBL/GenBank/DDBJ databases">
        <title>Genomic Encyclopedia of Archaeal and Bacterial Type Strains, Phase II (KMG-II): from individual species to whole genera.</title>
        <authorList>
            <person name="Goeker M."/>
        </authorList>
    </citation>
    <scope>NUCLEOTIDE SEQUENCE [LARGE SCALE GENOMIC DNA]</scope>
    <source>
        <strain evidence="2 3">DSM 15149</strain>
    </source>
</reference>
<proteinExistence type="predicted"/>
<dbReference type="InterPro" id="IPR003812">
    <property type="entry name" value="Fido"/>
</dbReference>